<dbReference type="Proteomes" id="UP000634667">
    <property type="component" value="Unassembled WGS sequence"/>
</dbReference>
<keyword evidence="2" id="KW-1185">Reference proteome</keyword>
<comment type="caution">
    <text evidence="1">The sequence shown here is derived from an EMBL/GenBank/DDBJ whole genome shotgun (WGS) entry which is preliminary data.</text>
</comment>
<gene>
    <name evidence="1" type="ORF">GCM10008111_08870</name>
</gene>
<proteinExistence type="predicted"/>
<evidence type="ECO:0000313" key="2">
    <source>
        <dbReference type="Proteomes" id="UP000634667"/>
    </source>
</evidence>
<evidence type="ECO:0008006" key="3">
    <source>
        <dbReference type="Google" id="ProtNLM"/>
    </source>
</evidence>
<dbReference type="RefSeq" id="WP_189480938.1">
    <property type="nucleotide sequence ID" value="NZ_BMYR01000003.1"/>
</dbReference>
<reference evidence="2" key="1">
    <citation type="journal article" date="2019" name="Int. J. Syst. Evol. Microbiol.">
        <title>The Global Catalogue of Microorganisms (GCM) 10K type strain sequencing project: providing services to taxonomists for standard genome sequencing and annotation.</title>
        <authorList>
            <consortium name="The Broad Institute Genomics Platform"/>
            <consortium name="The Broad Institute Genome Sequencing Center for Infectious Disease"/>
            <person name="Wu L."/>
            <person name="Ma J."/>
        </authorList>
    </citation>
    <scope>NUCLEOTIDE SEQUENCE [LARGE SCALE GENOMIC DNA]</scope>
    <source>
        <strain evidence="2">KCTC 23723</strain>
    </source>
</reference>
<accession>A0ABQ2WH02</accession>
<evidence type="ECO:0000313" key="1">
    <source>
        <dbReference type="EMBL" id="GGW55061.1"/>
    </source>
</evidence>
<name>A0ABQ2WH02_9ALTE</name>
<organism evidence="1 2">
    <name type="scientific">Alishewanella tabrizica</name>
    <dbReference type="NCBI Taxonomy" id="671278"/>
    <lineage>
        <taxon>Bacteria</taxon>
        <taxon>Pseudomonadati</taxon>
        <taxon>Pseudomonadota</taxon>
        <taxon>Gammaproteobacteria</taxon>
        <taxon>Alteromonadales</taxon>
        <taxon>Alteromonadaceae</taxon>
        <taxon>Alishewanella</taxon>
    </lineage>
</organism>
<protein>
    <recommendedName>
        <fullName evidence="3">Lipoprotein</fullName>
    </recommendedName>
</protein>
<sequence>MRFFLILILASFFVACDSQPTIEEAKTNFYKNNHYFNELAELSCNLGKKKQAFSYTDSSYSYSPKKIKEHDRIGELDILLKEIGGYVVNYKFTESNGCSLVVGYYVRGFAGSGVKYNYSFNKPVVIPYSENEHNFDMIRKRNGPIAFDLQLYDDWFLSYSQN</sequence>
<dbReference type="PROSITE" id="PS51257">
    <property type="entry name" value="PROKAR_LIPOPROTEIN"/>
    <property type="match status" value="1"/>
</dbReference>
<dbReference type="EMBL" id="BMYR01000003">
    <property type="protein sequence ID" value="GGW55061.1"/>
    <property type="molecule type" value="Genomic_DNA"/>
</dbReference>